<evidence type="ECO:0008006" key="4">
    <source>
        <dbReference type="Google" id="ProtNLM"/>
    </source>
</evidence>
<accession>A0ABQ1FVG9</accession>
<evidence type="ECO:0000313" key="3">
    <source>
        <dbReference type="Proteomes" id="UP000617979"/>
    </source>
</evidence>
<name>A0ABQ1FVG9_9BACL</name>
<feature type="region of interest" description="Disordered" evidence="1">
    <location>
        <begin position="81"/>
        <end position="130"/>
    </location>
</feature>
<evidence type="ECO:0000256" key="1">
    <source>
        <dbReference type="SAM" id="MobiDB-lite"/>
    </source>
</evidence>
<proteinExistence type="predicted"/>
<gene>
    <name evidence="2" type="ORF">GCM10007416_00570</name>
</gene>
<dbReference type="Proteomes" id="UP000617979">
    <property type="component" value="Unassembled WGS sequence"/>
</dbReference>
<dbReference type="Pfam" id="PF12639">
    <property type="entry name" value="Colicin-DNase"/>
    <property type="match status" value="1"/>
</dbReference>
<sequence length="130" mass="15303">MKKKLRNGHLAGKKHPKTGVPFTKNGFPKFDKWSKGEVRIPKDYYLKSDPRQFKYASRRLWNKIKNDPKELKKFTKEQKEALKEGRKNVPGLTWHHHQQQGRMQLVEEKVHSGTNHTGGRDIWGGGRDFR</sequence>
<keyword evidence="3" id="KW-1185">Reference proteome</keyword>
<comment type="caution">
    <text evidence="2">The sequence shown here is derived from an EMBL/GenBank/DDBJ whole genome shotgun (WGS) entry which is preliminary data.</text>
</comment>
<feature type="region of interest" description="Disordered" evidence="1">
    <location>
        <begin position="1"/>
        <end position="26"/>
    </location>
</feature>
<feature type="compositionally biased region" description="Basic residues" evidence="1">
    <location>
        <begin position="1"/>
        <end position="17"/>
    </location>
</feature>
<organism evidence="2 3">
    <name type="scientific">Kroppenstedtia guangzhouensis</name>
    <dbReference type="NCBI Taxonomy" id="1274356"/>
    <lineage>
        <taxon>Bacteria</taxon>
        <taxon>Bacillati</taxon>
        <taxon>Bacillota</taxon>
        <taxon>Bacilli</taxon>
        <taxon>Bacillales</taxon>
        <taxon>Thermoactinomycetaceae</taxon>
        <taxon>Kroppenstedtia</taxon>
    </lineage>
</organism>
<dbReference type="RefSeq" id="WP_188428634.1">
    <property type="nucleotide sequence ID" value="NZ_BMEX01000001.1"/>
</dbReference>
<evidence type="ECO:0000313" key="2">
    <source>
        <dbReference type="EMBL" id="GGA31924.1"/>
    </source>
</evidence>
<protein>
    <recommendedName>
        <fullName evidence="4">HNH endonuclease</fullName>
    </recommendedName>
</protein>
<feature type="compositionally biased region" description="Gly residues" evidence="1">
    <location>
        <begin position="121"/>
        <end position="130"/>
    </location>
</feature>
<dbReference type="EMBL" id="BMEX01000001">
    <property type="protein sequence ID" value="GGA31924.1"/>
    <property type="molecule type" value="Genomic_DNA"/>
</dbReference>
<reference evidence="3" key="1">
    <citation type="journal article" date="2019" name="Int. J. Syst. Evol. Microbiol.">
        <title>The Global Catalogue of Microorganisms (GCM) 10K type strain sequencing project: providing services to taxonomists for standard genome sequencing and annotation.</title>
        <authorList>
            <consortium name="The Broad Institute Genomics Platform"/>
            <consortium name="The Broad Institute Genome Sequencing Center for Infectious Disease"/>
            <person name="Wu L."/>
            <person name="Ma J."/>
        </authorList>
    </citation>
    <scope>NUCLEOTIDE SEQUENCE [LARGE SCALE GENOMIC DNA]</scope>
    <source>
        <strain evidence="3">CGMCC 1.12404</strain>
    </source>
</reference>